<evidence type="ECO:0000313" key="2">
    <source>
        <dbReference type="EMBL" id="CAK0788518.1"/>
    </source>
</evidence>
<sequence>PHAPREARRGVSTGRPPSARGLAWPRRTKGAAAARGGPAGGSAPREGVGAPQVGDVVEGAVSWNNRNGRVEVELFRGAGSPQQWTAVVKGSKEDLSLLRFNEHLRGLEVESVDAQKLKVVASMPGLSELVGGRSYIRLEDLKEGDYIDGVVKLVLPNGGAIIDVGAKVDALLVGSTNVTKLLYRCDELHNMSVLEVFPESQKLYVFLKEPAGAVAARAITSKEVKIGSVIRRGRVIDRQPIGVWVDIHAERWAFLDEPPELAFRLDYREDQR</sequence>
<proteinExistence type="predicted"/>
<name>A0ABN9PB11_9DINO</name>
<organism evidence="2 3">
    <name type="scientific">Prorocentrum cordatum</name>
    <dbReference type="NCBI Taxonomy" id="2364126"/>
    <lineage>
        <taxon>Eukaryota</taxon>
        <taxon>Sar</taxon>
        <taxon>Alveolata</taxon>
        <taxon>Dinophyceae</taxon>
        <taxon>Prorocentrales</taxon>
        <taxon>Prorocentraceae</taxon>
        <taxon>Prorocentrum</taxon>
    </lineage>
</organism>
<evidence type="ECO:0000313" key="3">
    <source>
        <dbReference type="Proteomes" id="UP001189429"/>
    </source>
</evidence>
<feature type="region of interest" description="Disordered" evidence="1">
    <location>
        <begin position="1"/>
        <end position="51"/>
    </location>
</feature>
<comment type="caution">
    <text evidence="2">The sequence shown here is derived from an EMBL/GenBank/DDBJ whole genome shotgun (WGS) entry which is preliminary data.</text>
</comment>
<feature type="compositionally biased region" description="Low complexity" evidence="1">
    <location>
        <begin position="30"/>
        <end position="47"/>
    </location>
</feature>
<accession>A0ABN9PB11</accession>
<gene>
    <name evidence="2" type="ORF">PCOR1329_LOCUS391</name>
</gene>
<dbReference type="SUPFAM" id="SSF50249">
    <property type="entry name" value="Nucleic acid-binding proteins"/>
    <property type="match status" value="1"/>
</dbReference>
<evidence type="ECO:0008006" key="4">
    <source>
        <dbReference type="Google" id="ProtNLM"/>
    </source>
</evidence>
<dbReference type="Proteomes" id="UP001189429">
    <property type="component" value="Unassembled WGS sequence"/>
</dbReference>
<dbReference type="EMBL" id="CAUYUJ010000072">
    <property type="protein sequence ID" value="CAK0788518.1"/>
    <property type="molecule type" value="Genomic_DNA"/>
</dbReference>
<keyword evidence="3" id="KW-1185">Reference proteome</keyword>
<dbReference type="InterPro" id="IPR012340">
    <property type="entry name" value="NA-bd_OB-fold"/>
</dbReference>
<evidence type="ECO:0000256" key="1">
    <source>
        <dbReference type="SAM" id="MobiDB-lite"/>
    </source>
</evidence>
<feature type="non-terminal residue" evidence="2">
    <location>
        <position position="1"/>
    </location>
</feature>
<protein>
    <recommendedName>
        <fullName evidence="4">30S ribosomal protein S1</fullName>
    </recommendedName>
</protein>
<reference evidence="2" key="1">
    <citation type="submission" date="2023-10" db="EMBL/GenBank/DDBJ databases">
        <authorList>
            <person name="Chen Y."/>
            <person name="Shah S."/>
            <person name="Dougan E. K."/>
            <person name="Thang M."/>
            <person name="Chan C."/>
        </authorList>
    </citation>
    <scope>NUCLEOTIDE SEQUENCE [LARGE SCALE GENOMIC DNA]</scope>
</reference>